<name>A0A381TFN0_9ZZZZ</name>
<sequence length="132" mass="14596">MQLKEVKKMQSENNTEQNETTTMVMERLPELDEEDSSTALENTRWAAGFVGAPLGAIYNDAGVDLQVVSTRTVRCLAVADHPYCYRTLAMMALSFETAGVEFEVDPYAIVRPLPPEEDRVEEEPGGVGVEVV</sequence>
<feature type="region of interest" description="Disordered" evidence="1">
    <location>
        <begin position="1"/>
        <end position="22"/>
    </location>
</feature>
<accession>A0A381TFN0</accession>
<protein>
    <submittedName>
        <fullName evidence="2">Uncharacterized protein</fullName>
    </submittedName>
</protein>
<gene>
    <name evidence="2" type="ORF">METZ01_LOCUS65607</name>
</gene>
<feature type="compositionally biased region" description="Low complexity" evidence="1">
    <location>
        <begin position="12"/>
        <end position="22"/>
    </location>
</feature>
<evidence type="ECO:0000313" key="2">
    <source>
        <dbReference type="EMBL" id="SVA12753.1"/>
    </source>
</evidence>
<dbReference type="EMBL" id="UINC01004224">
    <property type="protein sequence ID" value="SVA12753.1"/>
    <property type="molecule type" value="Genomic_DNA"/>
</dbReference>
<evidence type="ECO:0000256" key="1">
    <source>
        <dbReference type="SAM" id="MobiDB-lite"/>
    </source>
</evidence>
<dbReference type="AlphaFoldDB" id="A0A381TFN0"/>
<organism evidence="2">
    <name type="scientific">marine metagenome</name>
    <dbReference type="NCBI Taxonomy" id="408172"/>
    <lineage>
        <taxon>unclassified sequences</taxon>
        <taxon>metagenomes</taxon>
        <taxon>ecological metagenomes</taxon>
    </lineage>
</organism>
<reference evidence="2" key="1">
    <citation type="submission" date="2018-05" db="EMBL/GenBank/DDBJ databases">
        <authorList>
            <person name="Lanie J.A."/>
            <person name="Ng W.-L."/>
            <person name="Kazmierczak K.M."/>
            <person name="Andrzejewski T.M."/>
            <person name="Davidsen T.M."/>
            <person name="Wayne K.J."/>
            <person name="Tettelin H."/>
            <person name="Glass J.I."/>
            <person name="Rusch D."/>
            <person name="Podicherti R."/>
            <person name="Tsui H.-C.T."/>
            <person name="Winkler M.E."/>
        </authorList>
    </citation>
    <scope>NUCLEOTIDE SEQUENCE</scope>
</reference>
<proteinExistence type="predicted"/>
<feature type="compositionally biased region" description="Basic and acidic residues" evidence="1">
    <location>
        <begin position="1"/>
        <end position="10"/>
    </location>
</feature>